<dbReference type="PATRIC" id="fig|989403.3.peg.4570"/>
<accession>A0A165TXI0</accession>
<proteinExistence type="predicted"/>
<dbReference type="AlphaFoldDB" id="A0A165TXI0"/>
<evidence type="ECO:0000313" key="2">
    <source>
        <dbReference type="EMBL" id="KZL07215.1"/>
    </source>
</evidence>
<dbReference type="Proteomes" id="UP000076577">
    <property type="component" value="Unassembled WGS sequence"/>
</dbReference>
<dbReference type="RefSeq" id="WP_161941251.1">
    <property type="nucleotide sequence ID" value="NZ_LMCB01000134.1"/>
</dbReference>
<organism evidence="2 3">
    <name type="scientific">Pseudovibrio axinellae</name>
    <dbReference type="NCBI Taxonomy" id="989403"/>
    <lineage>
        <taxon>Bacteria</taxon>
        <taxon>Pseudomonadati</taxon>
        <taxon>Pseudomonadota</taxon>
        <taxon>Alphaproteobacteria</taxon>
        <taxon>Hyphomicrobiales</taxon>
        <taxon>Stappiaceae</taxon>
        <taxon>Pseudovibrio</taxon>
    </lineage>
</organism>
<reference evidence="2 3" key="1">
    <citation type="journal article" date="2016" name="Front. Microbiol.">
        <title>Comparative Genomic Analysis Reveals a Diverse Repertoire of Genes Involved in Prokaryote-Eukaryote Interactions within the Pseudovibrio Genus.</title>
        <authorList>
            <person name="Romano S."/>
            <person name="Fernandez-Guerra A."/>
            <person name="Reen F.J."/>
            <person name="Glockner F.O."/>
            <person name="Crowley S.P."/>
            <person name="O'Sullivan O."/>
            <person name="Cotter P.D."/>
            <person name="Adams C."/>
            <person name="Dobson A.D."/>
            <person name="O'Gara F."/>
        </authorList>
    </citation>
    <scope>NUCLEOTIDE SEQUENCE [LARGE SCALE GENOMIC DNA]</scope>
    <source>
        <strain evidence="2 3">Ad2</strain>
    </source>
</reference>
<dbReference type="STRING" id="989403.SAMN05421798_1331"/>
<evidence type="ECO:0000313" key="3">
    <source>
        <dbReference type="Proteomes" id="UP000076577"/>
    </source>
</evidence>
<dbReference type="SUPFAM" id="SSF55729">
    <property type="entry name" value="Acyl-CoA N-acyltransferases (Nat)"/>
    <property type="match status" value="1"/>
</dbReference>
<keyword evidence="3" id="KW-1185">Reference proteome</keyword>
<protein>
    <recommendedName>
        <fullName evidence="1">N-acetyltransferase domain-containing protein</fullName>
    </recommendedName>
</protein>
<dbReference type="PROSITE" id="PS51186">
    <property type="entry name" value="GNAT"/>
    <property type="match status" value="1"/>
</dbReference>
<dbReference type="Gene3D" id="3.40.630.30">
    <property type="match status" value="1"/>
</dbReference>
<dbReference type="OrthoDB" id="8542820at2"/>
<name>A0A165TXI0_9HYPH</name>
<dbReference type="InterPro" id="IPR016181">
    <property type="entry name" value="Acyl_CoA_acyltransferase"/>
</dbReference>
<feature type="domain" description="N-acetyltransferase" evidence="1">
    <location>
        <begin position="14"/>
        <end position="154"/>
    </location>
</feature>
<dbReference type="GO" id="GO:0016747">
    <property type="term" value="F:acyltransferase activity, transferring groups other than amino-acyl groups"/>
    <property type="evidence" value="ECO:0007669"/>
    <property type="project" value="InterPro"/>
</dbReference>
<gene>
    <name evidence="2" type="ORF">PsAD2_04187</name>
</gene>
<dbReference type="Pfam" id="PF00583">
    <property type="entry name" value="Acetyltransf_1"/>
    <property type="match status" value="1"/>
</dbReference>
<comment type="caution">
    <text evidence="2">The sequence shown here is derived from an EMBL/GenBank/DDBJ whole genome shotgun (WGS) entry which is preliminary data.</text>
</comment>
<sequence>MRVGSASELGVNGSKVREFYENNWNRRIPIMEQEYYNWNFAQAPLNRGEDHCCVAVDSQGIVLGVMGLNERTFIFRNEKLAAAELTTWIVAPKGQNKGIGPAMLRYLQKRYDVLLGMGITPMAVSIYLRHGFRYLNPVPRYMKVFDLNKVENLAYTDKRTSKIHRYWRQNSVTSQVPYKTIEATDDIIEEVNSTFSSRANCFARGATEMAWRYSRHPTYSYNVKIITNPNESGSLAVLVYRLQDINDGVRIAHILDLFGDLPAMKSAVSFVETELPKLGVDFIDFYSTYGEHQGLFLSCGWFMLGSDSFFNFPHLFNPVELRNPSSNSFVLWGRDGAESLFNFSSCYISKQDCDFDRP</sequence>
<dbReference type="InterPro" id="IPR000182">
    <property type="entry name" value="GNAT_dom"/>
</dbReference>
<evidence type="ECO:0000259" key="1">
    <source>
        <dbReference type="PROSITE" id="PS51186"/>
    </source>
</evidence>
<dbReference type="EMBL" id="LMCB01000134">
    <property type="protein sequence ID" value="KZL07215.1"/>
    <property type="molecule type" value="Genomic_DNA"/>
</dbReference>